<gene>
    <name evidence="4" type="ORF">ACHE_40503S</name>
</gene>
<keyword evidence="1" id="KW-0479">Metal-binding</keyword>
<dbReference type="KEGG" id="ache:ACHE_40503S"/>
<dbReference type="InterPro" id="IPR001878">
    <property type="entry name" value="Znf_CCHC"/>
</dbReference>
<dbReference type="GO" id="GO:0003676">
    <property type="term" value="F:nucleic acid binding"/>
    <property type="evidence" value="ECO:0007669"/>
    <property type="project" value="InterPro"/>
</dbReference>
<dbReference type="PROSITE" id="PS50158">
    <property type="entry name" value="ZF_CCHC"/>
    <property type="match status" value="1"/>
</dbReference>
<feature type="compositionally biased region" description="Basic and acidic residues" evidence="2">
    <location>
        <begin position="89"/>
        <end position="99"/>
    </location>
</feature>
<sequence length="128" mass="14543">MERQKQNSLAILNTADVLTKGTRKIMHKMDLMEAEIHDLRAANEALSKRRRAKKTRLRKGGSLSILEAQELGDQMEVEVQLKEETRIRAGRRPRTETRARRCGNCGKAGHNARSCQIVVETSEEDDSE</sequence>
<keyword evidence="1" id="KW-0863">Zinc-finger</keyword>
<protein>
    <recommendedName>
        <fullName evidence="3">CCHC-type domain-containing protein</fullName>
    </recommendedName>
</protein>
<dbReference type="GeneID" id="66982298"/>
<evidence type="ECO:0000313" key="5">
    <source>
        <dbReference type="Proteomes" id="UP000637239"/>
    </source>
</evidence>
<proteinExistence type="predicted"/>
<dbReference type="EMBL" id="AP024419">
    <property type="protein sequence ID" value="BCR87939.1"/>
    <property type="molecule type" value="Genomic_DNA"/>
</dbReference>
<keyword evidence="1" id="KW-0862">Zinc</keyword>
<reference evidence="4" key="2">
    <citation type="submission" date="2021-02" db="EMBL/GenBank/DDBJ databases">
        <title>Aspergillus chevalieri M1 genome sequence.</title>
        <authorList>
            <person name="Kadooka C."/>
            <person name="Mori K."/>
            <person name="Futagami T."/>
        </authorList>
    </citation>
    <scope>NUCLEOTIDE SEQUENCE</scope>
    <source>
        <strain evidence="4">M1</strain>
    </source>
</reference>
<reference evidence="4" key="1">
    <citation type="submission" date="2021-01" db="EMBL/GenBank/DDBJ databases">
        <authorList>
            <consortium name="Aspergillus chevalieri M1 genome sequencing consortium"/>
            <person name="Kazuki M."/>
            <person name="Futagami T."/>
        </authorList>
    </citation>
    <scope>NUCLEOTIDE SEQUENCE</scope>
    <source>
        <strain evidence="4">M1</strain>
    </source>
</reference>
<evidence type="ECO:0000256" key="1">
    <source>
        <dbReference type="PROSITE-ProRule" id="PRU00047"/>
    </source>
</evidence>
<organism evidence="4 5">
    <name type="scientific">Aspergillus chevalieri</name>
    <name type="common">Eurotium chevalieri</name>
    <dbReference type="NCBI Taxonomy" id="182096"/>
    <lineage>
        <taxon>Eukaryota</taxon>
        <taxon>Fungi</taxon>
        <taxon>Dikarya</taxon>
        <taxon>Ascomycota</taxon>
        <taxon>Pezizomycotina</taxon>
        <taxon>Eurotiomycetes</taxon>
        <taxon>Eurotiomycetidae</taxon>
        <taxon>Eurotiales</taxon>
        <taxon>Aspergillaceae</taxon>
        <taxon>Aspergillus</taxon>
        <taxon>Aspergillus subgen. Aspergillus</taxon>
    </lineage>
</organism>
<accession>A0A7R7VPZ1</accession>
<dbReference type="SUPFAM" id="SSF57756">
    <property type="entry name" value="Retrovirus zinc finger-like domains"/>
    <property type="match status" value="1"/>
</dbReference>
<name>A0A7R7VPZ1_ASPCH</name>
<dbReference type="RefSeq" id="XP_043136461.1">
    <property type="nucleotide sequence ID" value="XM_043278709.1"/>
</dbReference>
<feature type="region of interest" description="Disordered" evidence="2">
    <location>
        <begin position="89"/>
        <end position="109"/>
    </location>
</feature>
<dbReference type="Proteomes" id="UP000637239">
    <property type="component" value="Chromosome 4"/>
</dbReference>
<evidence type="ECO:0000259" key="3">
    <source>
        <dbReference type="PROSITE" id="PS50158"/>
    </source>
</evidence>
<keyword evidence="5" id="KW-1185">Reference proteome</keyword>
<evidence type="ECO:0000256" key="2">
    <source>
        <dbReference type="SAM" id="MobiDB-lite"/>
    </source>
</evidence>
<feature type="domain" description="CCHC-type" evidence="3">
    <location>
        <begin position="100"/>
        <end position="115"/>
    </location>
</feature>
<dbReference type="InterPro" id="IPR036875">
    <property type="entry name" value="Znf_CCHC_sf"/>
</dbReference>
<evidence type="ECO:0000313" key="4">
    <source>
        <dbReference type="EMBL" id="BCR87939.1"/>
    </source>
</evidence>
<dbReference type="GO" id="GO:0008270">
    <property type="term" value="F:zinc ion binding"/>
    <property type="evidence" value="ECO:0007669"/>
    <property type="project" value="UniProtKB-KW"/>
</dbReference>
<dbReference type="AlphaFoldDB" id="A0A7R7VPZ1"/>